<dbReference type="EMBL" id="MSIF01000003">
    <property type="protein sequence ID" value="OLF12357.1"/>
    <property type="molecule type" value="Genomic_DNA"/>
</dbReference>
<dbReference type="NCBIfam" id="TIGR04268">
    <property type="entry name" value="FxSxx-COOH"/>
    <property type="match status" value="1"/>
</dbReference>
<gene>
    <name evidence="1" type="ORF">BLA60_10350</name>
</gene>
<evidence type="ECO:0000313" key="2">
    <source>
        <dbReference type="Proteomes" id="UP000185696"/>
    </source>
</evidence>
<name>A0A7Z0WQ76_9PSEU</name>
<reference evidence="1 2" key="1">
    <citation type="submission" date="2016-12" db="EMBL/GenBank/DDBJ databases">
        <title>The draft genome sequence of Actinophytocola xinjiangensis.</title>
        <authorList>
            <person name="Wang W."/>
            <person name="Yuan L."/>
        </authorList>
    </citation>
    <scope>NUCLEOTIDE SEQUENCE [LARGE SCALE GENOMIC DNA]</scope>
    <source>
        <strain evidence="1 2">CGMCC 4.4663</strain>
    </source>
</reference>
<dbReference type="InterPro" id="IPR026334">
    <property type="entry name" value="FxSxx-COOH"/>
</dbReference>
<protein>
    <submittedName>
        <fullName evidence="1">FXSXX-COOH protein</fullName>
    </submittedName>
</protein>
<comment type="caution">
    <text evidence="1">The sequence shown here is derived from an EMBL/GenBank/DDBJ whole genome shotgun (WGS) entry which is preliminary data.</text>
</comment>
<evidence type="ECO:0000313" key="1">
    <source>
        <dbReference type="EMBL" id="OLF12357.1"/>
    </source>
</evidence>
<sequence>MTIICPGGGQVDHSREIESDLVDVLDLSLDQLATLPDNVLRAALRRALLAPDSDSQLFAMFQDAV</sequence>
<organism evidence="1 2">
    <name type="scientific">Actinophytocola xinjiangensis</name>
    <dbReference type="NCBI Taxonomy" id="485602"/>
    <lineage>
        <taxon>Bacteria</taxon>
        <taxon>Bacillati</taxon>
        <taxon>Actinomycetota</taxon>
        <taxon>Actinomycetes</taxon>
        <taxon>Pseudonocardiales</taxon>
        <taxon>Pseudonocardiaceae</taxon>
    </lineage>
</organism>
<dbReference type="Proteomes" id="UP000185696">
    <property type="component" value="Unassembled WGS sequence"/>
</dbReference>
<dbReference type="AlphaFoldDB" id="A0A7Z0WQ76"/>
<keyword evidence="2" id="KW-1185">Reference proteome</keyword>
<accession>A0A7Z0WQ76</accession>
<proteinExistence type="predicted"/>